<dbReference type="RefSeq" id="WP_380024249.1">
    <property type="nucleotide sequence ID" value="NZ_JBHSHC010000016.1"/>
</dbReference>
<evidence type="ECO:0000313" key="2">
    <source>
        <dbReference type="EMBL" id="MFC4766407.1"/>
    </source>
</evidence>
<name>A0ABV9Q184_9BACL</name>
<gene>
    <name evidence="2" type="ORF">ACFO8Q_03215</name>
</gene>
<evidence type="ECO:0000313" key="3">
    <source>
        <dbReference type="Proteomes" id="UP001596002"/>
    </source>
</evidence>
<accession>A0ABV9Q184</accession>
<feature type="transmembrane region" description="Helical" evidence="1">
    <location>
        <begin position="99"/>
        <end position="125"/>
    </location>
</feature>
<organism evidence="2 3">
    <name type="scientific">Effusibacillus consociatus</name>
    <dbReference type="NCBI Taxonomy" id="1117041"/>
    <lineage>
        <taxon>Bacteria</taxon>
        <taxon>Bacillati</taxon>
        <taxon>Bacillota</taxon>
        <taxon>Bacilli</taxon>
        <taxon>Bacillales</taxon>
        <taxon>Alicyclobacillaceae</taxon>
        <taxon>Effusibacillus</taxon>
    </lineage>
</organism>
<feature type="transmembrane region" description="Helical" evidence="1">
    <location>
        <begin position="6"/>
        <end position="29"/>
    </location>
</feature>
<protein>
    <recommendedName>
        <fullName evidence="4">CDP-alcohol phosphatidyltransferase family protein</fullName>
    </recommendedName>
</protein>
<feature type="transmembrane region" description="Helical" evidence="1">
    <location>
        <begin position="146"/>
        <end position="168"/>
    </location>
</feature>
<keyword evidence="1" id="KW-0472">Membrane</keyword>
<dbReference type="EMBL" id="JBHSHC010000016">
    <property type="protein sequence ID" value="MFC4766407.1"/>
    <property type="molecule type" value="Genomic_DNA"/>
</dbReference>
<keyword evidence="1" id="KW-1133">Transmembrane helix</keyword>
<proteinExistence type="predicted"/>
<dbReference type="Proteomes" id="UP001596002">
    <property type="component" value="Unassembled WGS sequence"/>
</dbReference>
<reference evidence="3" key="1">
    <citation type="journal article" date="2019" name="Int. J. Syst. Evol. Microbiol.">
        <title>The Global Catalogue of Microorganisms (GCM) 10K type strain sequencing project: providing services to taxonomists for standard genome sequencing and annotation.</title>
        <authorList>
            <consortium name="The Broad Institute Genomics Platform"/>
            <consortium name="The Broad Institute Genome Sequencing Center for Infectious Disease"/>
            <person name="Wu L."/>
            <person name="Ma J."/>
        </authorList>
    </citation>
    <scope>NUCLEOTIDE SEQUENCE [LARGE SCALE GENOMIC DNA]</scope>
    <source>
        <strain evidence="3">WYCCWR 12678</strain>
    </source>
</reference>
<evidence type="ECO:0000256" key="1">
    <source>
        <dbReference type="SAM" id="Phobius"/>
    </source>
</evidence>
<keyword evidence="1" id="KW-0812">Transmembrane</keyword>
<comment type="caution">
    <text evidence="2">The sequence shown here is derived from an EMBL/GenBank/DDBJ whole genome shotgun (WGS) entry which is preliminary data.</text>
</comment>
<sequence length="194" mass="20952">MFGDWYNWLIEVFGIVLTGISIKCMDDLLDAEYDQCVGRQTLAGKLGKAILPYALLVLAIGIFVAKEIALVLFLASYAIGMGHDLREKMPTGLPGWGEGLAALVFGMLLAGPIPMIWGLMIIGAVQLLDDLVDIYKDTQSGQRNSAVRLGVVETTLLAVICFLFAVLLDAKDSVLVLLATPLVHMILELMGGDK</sequence>
<feature type="transmembrane region" description="Helical" evidence="1">
    <location>
        <begin position="50"/>
        <end position="79"/>
    </location>
</feature>
<keyword evidence="3" id="KW-1185">Reference proteome</keyword>
<evidence type="ECO:0008006" key="4">
    <source>
        <dbReference type="Google" id="ProtNLM"/>
    </source>
</evidence>